<dbReference type="KEGG" id="ahk:NCTC10172_01214"/>
<dbReference type="Proteomes" id="UP000290909">
    <property type="component" value="Chromosome"/>
</dbReference>
<dbReference type="GO" id="GO:0030246">
    <property type="term" value="F:carbohydrate binding"/>
    <property type="evidence" value="ECO:0007669"/>
    <property type="project" value="InterPro"/>
</dbReference>
<reference evidence="4 5" key="1">
    <citation type="submission" date="2019-01" db="EMBL/GenBank/DDBJ databases">
        <authorList>
            <consortium name="Pathogen Informatics"/>
        </authorList>
    </citation>
    <scope>NUCLEOTIDE SEQUENCE [LARGE SCALE GENOMIC DNA]</scope>
    <source>
        <strain evidence="4 5">NCTC10172</strain>
    </source>
</reference>
<dbReference type="Pfam" id="PF00963">
    <property type="entry name" value="Cohesin"/>
    <property type="match status" value="2"/>
</dbReference>
<dbReference type="InterPro" id="IPR008965">
    <property type="entry name" value="CBM2/CBM3_carb-bd_dom_sf"/>
</dbReference>
<feature type="domain" description="Cohesin" evidence="3">
    <location>
        <begin position="1092"/>
        <end position="1193"/>
    </location>
</feature>
<dbReference type="InterPro" id="IPR002102">
    <property type="entry name" value="Cohesin_dom"/>
</dbReference>
<feature type="transmembrane region" description="Helical" evidence="1">
    <location>
        <begin position="1704"/>
        <end position="1724"/>
    </location>
</feature>
<keyword evidence="1" id="KW-0472">Membrane</keyword>
<keyword evidence="2" id="KW-0732">Signal</keyword>
<evidence type="ECO:0000256" key="2">
    <source>
        <dbReference type="SAM" id="SignalP"/>
    </source>
</evidence>
<keyword evidence="1" id="KW-1133">Transmembrane helix</keyword>
<feature type="domain" description="Cohesin" evidence="3">
    <location>
        <begin position="302"/>
        <end position="412"/>
    </location>
</feature>
<organism evidence="4 5">
    <name type="scientific">Acholeplasma hippikon</name>
    <dbReference type="NCBI Taxonomy" id="264636"/>
    <lineage>
        <taxon>Bacteria</taxon>
        <taxon>Bacillati</taxon>
        <taxon>Mycoplasmatota</taxon>
        <taxon>Mollicutes</taxon>
        <taxon>Acholeplasmatales</taxon>
        <taxon>Acholeplasmataceae</taxon>
        <taxon>Acholeplasma</taxon>
    </lineage>
</organism>
<keyword evidence="1" id="KW-0812">Transmembrane</keyword>
<feature type="chain" id="PRO_5019392077" evidence="2">
    <location>
        <begin position="24"/>
        <end position="1734"/>
    </location>
</feature>
<proteinExistence type="predicted"/>
<evidence type="ECO:0000313" key="4">
    <source>
        <dbReference type="EMBL" id="VEU83158.1"/>
    </source>
</evidence>
<protein>
    <submittedName>
        <fullName evidence="4">Cohesin domain</fullName>
    </submittedName>
</protein>
<sequence>MNKYIKVLFFAFICILLAPNISALEDNSKINVSDYQFYQSTYSTIYISSELKDISALELEIYYDSSIMEIQSTWSNLSNYTTNINVEGQIKFAFLASEGISGYQDLLMINIRIKDGAALGSYPFSVYVGDAYHSDLSKAFVEGKTSRISIIEYVSQPGSIYFYGGISRNPIPYEEEFYITLYTSNAYNLATGTFNIFYNEENLELLEIELTENFGNDVIKTINHNKGFSSISFVDADGINYYSQILIVRFKNISTRPVSDSIRIEPKNLYNADLQKLNASSQSWNLNLSGEPQQIKNKIMMNSVSGTTDDEIKVKVSISENTMLAAGDFVISYDKDIFKVKGIQVSEDIEKTKSILETHVEIDKGTVKFSFINMEGLIEAIDLLEIEFEIIRNDNDINSTISISTSGTVDKTFNHISFNYENSTISLDKYYLVRYFDYLGNIVSEQRIRRGNDGIEPEAIERAHYYFTGYSKSRYYVLNDMDIYPVYQAIAYRITYDTYVRNALYYYTIETGMYVLPELEWDGVTYLGWKYNNEIYKEINLSEILSDIYLEVVYVQGENTLVQFSTDDIESETVTYIGVDGKSNFKDGKFIVQFDRFKLNVKEMKATEEALNAGFEVTFEKYNYNGEIIFTVTGVKGITEDIYLATIIFEAVNTEDNILIYLSVTPTQVKDHKGNKIGLQAFYTSFDLGKYYTVTYYDFYGHKIYEEQVKKYNYISIPTPEDIPGYNFVGYSKEYIPVVEDMDIYPIYEARRYSIGYSDYLPGALYEYTIETGNYVLPSVDWERYDYIGWRYNGEIYREINLSEILDYIYFELVMMPSQTIVLDVNAFDPMENITVTIGANKASLLKEATYEVRFDSKVLTFNKIKLTDTANNLNYELFAIELLENGILTFKVRGEEVSDVDINLVEITFMSNEPNPLTSYIVVSASQVYNSSGNRIKQLSKTQIFSTYPFYTVRYFDYEGNVISEQRIKEYNHAIEPEIPQRPGHLFIGFTHSPYNITSNLDIYPIYSMESYRIEYSHSVNNAKYTFTNEEGIYELPQVNMPGYTYMGWKYKDVIYKKIDLSKIYEDIFFELVIFENKKISIVTENEGLDNDIKTIIHLDAASNIAAADFIVKYDKNKLSVKSIKILSGVDETNSLIMTHNIYDQGEIKFSFINQEGLKEALDMIEIIFEAINKEEELTTLISIEGSGIVDKDFYPINLIYMNEEIKVFKFYTVKYFDYLGNLISTQMIRKSNDSIEPEIDTRMGYNFIGFSEETTNINKNLEIYPIYSAIEYKIIYSETPKNALTTYTILTDDYVIPGLEKEGHTFIGWKYNGEFVEKLNLSEILSDISLELVLEVNTYEITFEYDGIIETHQVVYGMPIIYPNLESELYAYLWDIDYKIMPAMNLYTKATYVIKEPEVDLKDHYNLIYGEELIIKPEIIAPYQGVEVAYYWINHLNEMMIKDEIIIKEVNESGIYKLVLNVQYGDENTTYVREFEVEVKPKIISISLEQNSFVYSGNEINLDYRVYDNFSKELVIIKPYSIIDSGNYLVEFELNELIKNNYVLDNNLIEVIVHKAEQSINLSDFSFEIGSYEIRLNADKAFAYSLNNVSFVAKEIIDNLVEFTTYQVHLKFIETNNYLESESILVTLTTTVDGIKLINEMNQINDIKLSDFDKLKDFNRRIVGVKDGSYEGAKARLDELIHLYNNLVLDINNEYKETRQNGFAYAYIGLSALTMLAAPIIWRRGRKQWKRF</sequence>
<keyword evidence="5" id="KW-1185">Reference proteome</keyword>
<name>A0A449BL13_9MOLU</name>
<gene>
    <name evidence="4" type="ORF">NCTC10172_01214</name>
</gene>
<dbReference type="Gene3D" id="2.60.40.680">
    <property type="match status" value="5"/>
</dbReference>
<dbReference type="SUPFAM" id="SSF49384">
    <property type="entry name" value="Carbohydrate-binding domain"/>
    <property type="match status" value="4"/>
</dbReference>
<feature type="signal peptide" evidence="2">
    <location>
        <begin position="1"/>
        <end position="23"/>
    </location>
</feature>
<dbReference type="GO" id="GO:0000272">
    <property type="term" value="P:polysaccharide catabolic process"/>
    <property type="evidence" value="ECO:0007669"/>
    <property type="project" value="InterPro"/>
</dbReference>
<evidence type="ECO:0000259" key="3">
    <source>
        <dbReference type="Pfam" id="PF00963"/>
    </source>
</evidence>
<dbReference type="EMBL" id="LR215050">
    <property type="protein sequence ID" value="VEU83158.1"/>
    <property type="molecule type" value="Genomic_DNA"/>
</dbReference>
<dbReference type="STRING" id="1408416.GCA_000702765_01304"/>
<dbReference type="CDD" id="cd08547">
    <property type="entry name" value="Type_II_cohesin"/>
    <property type="match status" value="1"/>
</dbReference>
<accession>A0A449BL13</accession>
<evidence type="ECO:0000313" key="5">
    <source>
        <dbReference type="Proteomes" id="UP000290909"/>
    </source>
</evidence>
<evidence type="ECO:0000256" key="1">
    <source>
        <dbReference type="SAM" id="Phobius"/>
    </source>
</evidence>